<gene>
    <name evidence="5" type="ORF">E2R57_21260</name>
</gene>
<dbReference type="GO" id="GO:0043565">
    <property type="term" value="F:sequence-specific DNA binding"/>
    <property type="evidence" value="ECO:0007669"/>
    <property type="project" value="InterPro"/>
</dbReference>
<dbReference type="InterPro" id="IPR019885">
    <property type="entry name" value="Tscrpt_reg_HTH_AsnC-type_CS"/>
</dbReference>
<name>A0A4R5XL15_9MICC</name>
<organism evidence="5 6">
    <name type="scientific">Arthrobacter nitrophenolicus</name>
    <dbReference type="NCBI Taxonomy" id="683150"/>
    <lineage>
        <taxon>Bacteria</taxon>
        <taxon>Bacillati</taxon>
        <taxon>Actinomycetota</taxon>
        <taxon>Actinomycetes</taxon>
        <taxon>Micrococcales</taxon>
        <taxon>Micrococcaceae</taxon>
        <taxon>Arthrobacter</taxon>
    </lineage>
</organism>
<proteinExistence type="predicted"/>
<dbReference type="InterPro" id="IPR011991">
    <property type="entry name" value="ArsR-like_HTH"/>
</dbReference>
<dbReference type="InterPro" id="IPR011008">
    <property type="entry name" value="Dimeric_a/b-barrel"/>
</dbReference>
<dbReference type="InterPro" id="IPR036390">
    <property type="entry name" value="WH_DNA-bd_sf"/>
</dbReference>
<dbReference type="InterPro" id="IPR036388">
    <property type="entry name" value="WH-like_DNA-bd_sf"/>
</dbReference>
<dbReference type="OrthoDB" id="4050641at2"/>
<dbReference type="Pfam" id="PF13404">
    <property type="entry name" value="HTH_AsnC-type"/>
    <property type="match status" value="2"/>
</dbReference>
<dbReference type="PROSITE" id="PS50956">
    <property type="entry name" value="HTH_ASNC_2"/>
    <property type="match status" value="1"/>
</dbReference>
<dbReference type="CDD" id="cd00090">
    <property type="entry name" value="HTH_ARSR"/>
    <property type="match status" value="1"/>
</dbReference>
<comment type="caution">
    <text evidence="5">The sequence shown here is derived from an EMBL/GenBank/DDBJ whole genome shotgun (WGS) entry which is preliminary data.</text>
</comment>
<dbReference type="PRINTS" id="PR00033">
    <property type="entry name" value="HTHASNC"/>
</dbReference>
<dbReference type="PANTHER" id="PTHR30154">
    <property type="entry name" value="LEUCINE-RESPONSIVE REGULATORY PROTEIN"/>
    <property type="match status" value="1"/>
</dbReference>
<accession>A0A4R5XL15</accession>
<dbReference type="AlphaFoldDB" id="A0A4R5XL15"/>
<evidence type="ECO:0000256" key="2">
    <source>
        <dbReference type="ARBA" id="ARBA00023125"/>
    </source>
</evidence>
<protein>
    <submittedName>
        <fullName evidence="5">Lrp/AsnC family transcriptional regulator</fullName>
    </submittedName>
</protein>
<keyword evidence="1" id="KW-0805">Transcription regulation</keyword>
<dbReference type="SMART" id="SM00344">
    <property type="entry name" value="HTH_ASNC"/>
    <property type="match status" value="2"/>
</dbReference>
<keyword evidence="2" id="KW-0238">DNA-binding</keyword>
<dbReference type="PANTHER" id="PTHR30154:SF34">
    <property type="entry name" value="TRANSCRIPTIONAL REGULATOR AZLB"/>
    <property type="match status" value="1"/>
</dbReference>
<evidence type="ECO:0000259" key="4">
    <source>
        <dbReference type="PROSITE" id="PS50956"/>
    </source>
</evidence>
<evidence type="ECO:0000313" key="6">
    <source>
        <dbReference type="Proteomes" id="UP000294621"/>
    </source>
</evidence>
<dbReference type="SUPFAM" id="SSF46785">
    <property type="entry name" value="Winged helix' DNA-binding domain"/>
    <property type="match status" value="2"/>
</dbReference>
<dbReference type="EMBL" id="SMZQ01000021">
    <property type="protein sequence ID" value="TDL31602.1"/>
    <property type="molecule type" value="Genomic_DNA"/>
</dbReference>
<evidence type="ECO:0000256" key="3">
    <source>
        <dbReference type="ARBA" id="ARBA00023163"/>
    </source>
</evidence>
<dbReference type="InterPro" id="IPR000485">
    <property type="entry name" value="AsnC-type_HTH_dom"/>
</dbReference>
<dbReference type="GO" id="GO:0043200">
    <property type="term" value="P:response to amino acid"/>
    <property type="evidence" value="ECO:0007669"/>
    <property type="project" value="TreeGrafter"/>
</dbReference>
<feature type="domain" description="HTH asnC-type" evidence="4">
    <location>
        <begin position="181"/>
        <end position="237"/>
    </location>
</feature>
<dbReference type="GO" id="GO:0005829">
    <property type="term" value="C:cytosol"/>
    <property type="evidence" value="ECO:0007669"/>
    <property type="project" value="TreeGrafter"/>
</dbReference>
<dbReference type="Gene3D" id="1.10.10.10">
    <property type="entry name" value="Winged helix-like DNA-binding domain superfamily/Winged helix DNA-binding domain"/>
    <property type="match status" value="2"/>
</dbReference>
<dbReference type="PROSITE" id="PS00519">
    <property type="entry name" value="HTH_ASNC_1"/>
    <property type="match status" value="1"/>
</dbReference>
<dbReference type="SUPFAM" id="SSF54909">
    <property type="entry name" value="Dimeric alpha+beta barrel"/>
    <property type="match status" value="1"/>
</dbReference>
<reference evidence="5 6" key="1">
    <citation type="submission" date="2019-03" db="EMBL/GenBank/DDBJ databases">
        <title>Genome Sequencing and Assembly of Various Microbes Isolated from Partially Reclaimed Soil and Acid Mine Drainage (AMD) Site.</title>
        <authorList>
            <person name="Steinbock B."/>
            <person name="Bechtold R."/>
            <person name="Sevigny J.L."/>
            <person name="Thomas D."/>
            <person name="Cuthill L.R."/>
            <person name="Aveiro Johannsen E.J."/>
            <person name="Thomas K."/>
            <person name="Ghosh A."/>
        </authorList>
    </citation>
    <scope>NUCLEOTIDE SEQUENCE [LARGE SCALE GENOMIC DNA]</scope>
    <source>
        <strain evidence="5 6">S-A1</strain>
    </source>
</reference>
<dbReference type="InterPro" id="IPR019888">
    <property type="entry name" value="Tscrpt_reg_AsnC-like"/>
</dbReference>
<dbReference type="Proteomes" id="UP000294621">
    <property type="component" value="Unassembled WGS sequence"/>
</dbReference>
<evidence type="ECO:0000313" key="5">
    <source>
        <dbReference type="EMBL" id="TDL31602.1"/>
    </source>
</evidence>
<dbReference type="RefSeq" id="WP_133352464.1">
    <property type="nucleotide sequence ID" value="NZ_SMZQ01000021.1"/>
</dbReference>
<keyword evidence="3" id="KW-0804">Transcription</keyword>
<sequence length="332" mass="36245">MDVLDELDQRIVGALQVDGRASWAKVAAALGEAERTVARRGSELLRDGRVRIRALPNPSRFRHLEQFVLKVACNPGSAGIAAAALARRPETLYTYILTGSADCAAELSSPASKFAELLIRDIGSIPGVRSAATYPVLSYLRTMHQWNPGVLTPEEIEAMGGTRYSEAPTALEHVEQLGKEDRQILRALERDGRASYEELARITGLSVQTAQRRVERMRREGTLFIRAVFEPALLGLPVEVLLWVKVPFPELDRVEAEMLPSPSVRYAAVLAGDFQLVVDAVFPSRAALSSYLKESAWATRAQAIEPAVVVDALKRSGTMALSFGEDLGGYSS</sequence>
<dbReference type="Gene3D" id="3.30.70.920">
    <property type="match status" value="2"/>
</dbReference>
<evidence type="ECO:0000256" key="1">
    <source>
        <dbReference type="ARBA" id="ARBA00023015"/>
    </source>
</evidence>